<keyword evidence="1" id="KW-0479">Metal-binding</keyword>
<dbReference type="CDD" id="cd00067">
    <property type="entry name" value="GAL4"/>
    <property type="match status" value="1"/>
</dbReference>
<dbReference type="InterPro" id="IPR052360">
    <property type="entry name" value="Transcr_Regulatory_Proteins"/>
</dbReference>
<accession>A0A219ARE4</accession>
<dbReference type="GO" id="GO:0003677">
    <property type="term" value="F:DNA binding"/>
    <property type="evidence" value="ECO:0007669"/>
    <property type="project" value="UniProtKB-KW"/>
</dbReference>
<keyword evidence="2" id="KW-0862">Zinc</keyword>
<evidence type="ECO:0000259" key="7">
    <source>
        <dbReference type="SMART" id="SM00066"/>
    </source>
</evidence>
<name>A0A219ARE4_METCM</name>
<feature type="domain" description="Zn(2)-C6 fungal-type" evidence="7">
    <location>
        <begin position="57"/>
        <end position="102"/>
    </location>
</feature>
<dbReference type="GeneID" id="33936588"/>
<evidence type="ECO:0000313" key="8">
    <source>
        <dbReference type="EMBL" id="OWT43172.1"/>
    </source>
</evidence>
<evidence type="ECO:0000256" key="3">
    <source>
        <dbReference type="ARBA" id="ARBA00023015"/>
    </source>
</evidence>
<dbReference type="PANTHER" id="PTHR36206:SF13">
    <property type="entry name" value="TRANSCRIPTIONAL REGULATORY PROTEIN MOC3"/>
    <property type="match status" value="1"/>
</dbReference>
<keyword evidence="4" id="KW-0238">DNA-binding</keyword>
<dbReference type="AlphaFoldDB" id="A0A219ARE4"/>
<evidence type="ECO:0000256" key="5">
    <source>
        <dbReference type="ARBA" id="ARBA00023163"/>
    </source>
</evidence>
<keyword evidence="5" id="KW-0804">Transcription</keyword>
<organism evidence="8 9">
    <name type="scientific">Pochonia chlamydosporia 170</name>
    <dbReference type="NCBI Taxonomy" id="1380566"/>
    <lineage>
        <taxon>Eukaryota</taxon>
        <taxon>Fungi</taxon>
        <taxon>Dikarya</taxon>
        <taxon>Ascomycota</taxon>
        <taxon>Pezizomycotina</taxon>
        <taxon>Sordariomycetes</taxon>
        <taxon>Hypocreomycetidae</taxon>
        <taxon>Hypocreales</taxon>
        <taxon>Clavicipitaceae</taxon>
        <taxon>Pochonia</taxon>
    </lineage>
</organism>
<sequence length="569" mass="63979">MSLVRGIGGYETPQAPNDFQRTSIEHVYSQVAAMESIATNVEGEGTATRKQMQPGKRKVKTGCTTCSKIRRVKCDEAKPFCVRCTSTGRKCDGYDINANPRSRKCEVALAKTSPNRHPPTAVSAASMAMSLPRPLLADISGTQVERFYFNCFRTIAGEAVGIRHKYNAMFWKETVPQYCYEVESMKHAFIAFGAAYHNFQTAGERADPSAPPSKTERFIIQQYSLAMKGLAQDTQQVSVRRRYGITLISCIAFFCIEMLRNDWHAALTHLSNGLQLMANLPDEVSDLLNNPEKWSQGSDTSHARVLYMLRLLSRWEVAMRLITGDFRPRLTLRTYEARKLDASAGTDFNTLEGIYEAVDGYCQDASAFAWLTRNHQGDTHFWAQHRPKLQHSVLMERSRLIGNNICFFQSNSDMNALSMQDNIFFNASILRHKGATLILRMLPLPGIYDMSPEPGEIAQFEDFIRAAVNLRDLLVGTTVGKLVEENANVDLAVVPTLYVTGSSCRDERLRKKILSLAMEWPRRENLWDGPALRHMLDVNGLRSSRSTSPVANLASETVKWSSSLPGMWF</sequence>
<dbReference type="STRING" id="1380566.A0A219ARE4"/>
<evidence type="ECO:0000256" key="1">
    <source>
        <dbReference type="ARBA" id="ARBA00022723"/>
    </source>
</evidence>
<dbReference type="GO" id="GO:0008270">
    <property type="term" value="F:zinc ion binding"/>
    <property type="evidence" value="ECO:0007669"/>
    <property type="project" value="InterPro"/>
</dbReference>
<evidence type="ECO:0000256" key="2">
    <source>
        <dbReference type="ARBA" id="ARBA00022833"/>
    </source>
</evidence>
<keyword evidence="3" id="KW-0805">Transcription regulation</keyword>
<evidence type="ECO:0000313" key="9">
    <source>
        <dbReference type="Proteomes" id="UP000078397"/>
    </source>
</evidence>
<comment type="caution">
    <text evidence="8">The sequence shown here is derived from an EMBL/GenBank/DDBJ whole genome shotgun (WGS) entry which is preliminary data.</text>
</comment>
<proteinExistence type="predicted"/>
<dbReference type="Gene3D" id="4.10.240.10">
    <property type="entry name" value="Zn(2)-C6 fungal-type DNA-binding domain"/>
    <property type="match status" value="1"/>
</dbReference>
<dbReference type="SMART" id="SM00066">
    <property type="entry name" value="GAL4"/>
    <property type="match status" value="1"/>
</dbReference>
<dbReference type="InterPro" id="IPR036864">
    <property type="entry name" value="Zn2-C6_fun-type_DNA-bd_sf"/>
</dbReference>
<dbReference type="RefSeq" id="XP_022285618.1">
    <property type="nucleotide sequence ID" value="XM_022429344.1"/>
</dbReference>
<dbReference type="PANTHER" id="PTHR36206">
    <property type="entry name" value="ASPERCRYPTIN BIOSYNTHESIS CLUSTER-SPECIFIC TRANSCRIPTION REGULATOR ATNN-RELATED"/>
    <property type="match status" value="1"/>
</dbReference>
<dbReference type="OrthoDB" id="3145928at2759"/>
<evidence type="ECO:0000256" key="6">
    <source>
        <dbReference type="ARBA" id="ARBA00023242"/>
    </source>
</evidence>
<dbReference type="Pfam" id="PF00172">
    <property type="entry name" value="Zn_clus"/>
    <property type="match status" value="1"/>
</dbReference>
<dbReference type="KEGG" id="pchm:VFPPC_17652"/>
<keyword evidence="6" id="KW-0539">Nucleus</keyword>
<protein>
    <submittedName>
        <fullName evidence="8">C6 zinc finger domain protein</fullName>
    </submittedName>
</protein>
<gene>
    <name evidence="8" type="ORF">VFPPC_17652</name>
</gene>
<keyword evidence="9" id="KW-1185">Reference proteome</keyword>
<dbReference type="Proteomes" id="UP000078397">
    <property type="component" value="Unassembled WGS sequence"/>
</dbReference>
<evidence type="ECO:0000256" key="4">
    <source>
        <dbReference type="ARBA" id="ARBA00023125"/>
    </source>
</evidence>
<dbReference type="InterPro" id="IPR001138">
    <property type="entry name" value="Zn2Cys6_DnaBD"/>
</dbReference>
<dbReference type="SUPFAM" id="SSF57701">
    <property type="entry name" value="Zn2/Cys6 DNA-binding domain"/>
    <property type="match status" value="1"/>
</dbReference>
<dbReference type="EMBL" id="LSBJ02000003">
    <property type="protein sequence ID" value="OWT43172.1"/>
    <property type="molecule type" value="Genomic_DNA"/>
</dbReference>
<reference evidence="8 9" key="1">
    <citation type="journal article" date="2016" name="PLoS Pathog.">
        <title>Biosynthesis of antibiotic leucinostatins in bio-control fungus Purpureocillium lilacinum and their inhibition on phytophthora revealed by genome mining.</title>
        <authorList>
            <person name="Wang G."/>
            <person name="Liu Z."/>
            <person name="Lin R."/>
            <person name="Li E."/>
            <person name="Mao Z."/>
            <person name="Ling J."/>
            <person name="Yang Y."/>
            <person name="Yin W.B."/>
            <person name="Xie B."/>
        </authorList>
    </citation>
    <scope>NUCLEOTIDE SEQUENCE [LARGE SCALE GENOMIC DNA]</scope>
    <source>
        <strain evidence="8">170</strain>
    </source>
</reference>
<dbReference type="GO" id="GO:0000981">
    <property type="term" value="F:DNA-binding transcription factor activity, RNA polymerase II-specific"/>
    <property type="evidence" value="ECO:0007669"/>
    <property type="project" value="InterPro"/>
</dbReference>